<evidence type="ECO:0000256" key="1">
    <source>
        <dbReference type="SAM" id="MobiDB-lite"/>
    </source>
</evidence>
<dbReference type="AlphaFoldDB" id="A0A061BEJ6"/>
<name>A0A061BEJ6_RHOTO</name>
<dbReference type="SUPFAM" id="SSF52047">
    <property type="entry name" value="RNI-like"/>
    <property type="match status" value="1"/>
</dbReference>
<sequence length="557" mass="61908">MTSPTASDPPPSPLLRLSAELLDHILSFLLPSPTRLARKTLARLLPIHPSLVPLIRRRLYARISLTIGSSDGSDLAFLDLLRDGVAGPHIRVLRLELPKPDWSVIVQDRDPAEFLVARPVLDQKRTVELVREIFERTPFVRHVEVDVQLGVPLEWVHKRDVEGQEADGEALAGLAEAMAAWTNLEGFVTALPDAKQRLQIWSDPSTTSHYVHALTTWSSLTTLDLWRVRLVVPADDASLAFPAFALEELNLRQVELGDDLELRWLLGKAGGTRSAKLKTLRLNEVDFVRQSGTNAPLLSIFPADQPASFAAALEVLDLTLSNPIPSVSAARFARFTHLKELTLAGPGVDLALCEAFFGVDQDGTRSKSLDSTPPLSSLRDVAFHYLPHPSIAIPDLVSLLHPPSSHRSSTPPLPSLTDLRFHTTYPLPRTLDWRTRRLTREPVWAALADDEVGDEGWKEVFRCAGRINRARKRAALVRGESGVVRRVRVWQNRFEMGYDDVASEGEGEDEEEDEEEGNASEVDPNALFVPGSGSEGEEENAAWVRRTLQDEEDEEDF</sequence>
<dbReference type="OrthoDB" id="2527741at2759"/>
<feature type="compositionally biased region" description="Acidic residues" evidence="1">
    <location>
        <begin position="499"/>
        <end position="518"/>
    </location>
</feature>
<evidence type="ECO:0000313" key="2">
    <source>
        <dbReference type="EMBL" id="CDR48363.1"/>
    </source>
</evidence>
<organism evidence="2">
    <name type="scientific">Rhodotorula toruloides</name>
    <name type="common">Yeast</name>
    <name type="synonym">Rhodosporidium toruloides</name>
    <dbReference type="NCBI Taxonomy" id="5286"/>
    <lineage>
        <taxon>Eukaryota</taxon>
        <taxon>Fungi</taxon>
        <taxon>Dikarya</taxon>
        <taxon>Basidiomycota</taxon>
        <taxon>Pucciniomycotina</taxon>
        <taxon>Microbotryomycetes</taxon>
        <taxon>Sporidiobolales</taxon>
        <taxon>Sporidiobolaceae</taxon>
        <taxon>Rhodotorula</taxon>
    </lineage>
</organism>
<dbReference type="EMBL" id="LK052952">
    <property type="protein sequence ID" value="CDR48363.1"/>
    <property type="molecule type" value="Genomic_DNA"/>
</dbReference>
<reference evidence="2" key="1">
    <citation type="journal article" date="2014" name="Genome Announc.">
        <title>Draft genome sequence of Rhodosporidium toruloides CECT1137, an oleaginous yeast of biotechnological interest.</title>
        <authorList>
            <person name="Morin N."/>
            <person name="Calcas X."/>
            <person name="Devillers H."/>
            <person name="Durrens P."/>
            <person name="Sherman D.J."/>
            <person name="Nicaud J.-M."/>
            <person name="Neuveglise C."/>
        </authorList>
    </citation>
    <scope>NUCLEOTIDE SEQUENCE</scope>
    <source>
        <strain evidence="2">CECT1137</strain>
    </source>
</reference>
<protein>
    <submittedName>
        <fullName evidence="2">RHTO0S17e02036g1_1</fullName>
    </submittedName>
</protein>
<proteinExistence type="predicted"/>
<gene>
    <name evidence="2" type="ORF">RHTO0S_17e02036g</name>
</gene>
<feature type="region of interest" description="Disordered" evidence="1">
    <location>
        <begin position="499"/>
        <end position="557"/>
    </location>
</feature>
<accession>A0A061BEJ6</accession>